<name>A0A524RTX2_9CHRO</name>
<evidence type="ECO:0000313" key="2">
    <source>
        <dbReference type="Proteomes" id="UP000315454"/>
    </source>
</evidence>
<dbReference type="Pfam" id="PF12058">
    <property type="entry name" value="PipX"/>
    <property type="match status" value="1"/>
</dbReference>
<sequence>MAAEHYLNHPTFGLLYRVCPAGESRDVFASLYAQRIFFLVTSQPTGVSFETIPLMDARHLRARRESLESHAGWQDIFSKTFI</sequence>
<organism evidence="1 2">
    <name type="scientific">Aphanocapsa feldmannii 277cI</name>
    <dbReference type="NCBI Taxonomy" id="2507554"/>
    <lineage>
        <taxon>Bacteria</taxon>
        <taxon>Bacillati</taxon>
        <taxon>Cyanobacteriota</taxon>
        <taxon>Cyanophyceae</taxon>
        <taxon>Oscillatoriophycideae</taxon>
        <taxon>Chroococcales</taxon>
        <taxon>Microcystaceae</taxon>
        <taxon>Aphanocapsa</taxon>
    </lineage>
</organism>
<dbReference type="EMBL" id="SRMN01000053">
    <property type="protein sequence ID" value="TGH23258.1"/>
    <property type="molecule type" value="Genomic_DNA"/>
</dbReference>
<gene>
    <name evidence="1" type="ORF">ERJ68_04125</name>
</gene>
<dbReference type="Proteomes" id="UP000315454">
    <property type="component" value="Unassembled WGS sequence"/>
</dbReference>
<accession>A0A524RTX2</accession>
<dbReference type="InterPro" id="IPR021926">
    <property type="entry name" value="PipX"/>
</dbReference>
<evidence type="ECO:0000313" key="1">
    <source>
        <dbReference type="EMBL" id="TGH23258.1"/>
    </source>
</evidence>
<proteinExistence type="predicted"/>
<comment type="caution">
    <text evidence="1">The sequence shown here is derived from an EMBL/GenBank/DDBJ whole genome shotgun (WGS) entry which is preliminary data.</text>
</comment>
<protein>
    <submittedName>
        <fullName evidence="1">DUF3539 family protein</fullName>
    </submittedName>
</protein>
<dbReference type="Gene3D" id="2.30.30.660">
    <property type="entry name" value="Protein of unknown function (DUF3539)"/>
    <property type="match status" value="1"/>
</dbReference>
<reference evidence="1 2" key="1">
    <citation type="journal article" date="2019" name="mSystems">
        <title>Life at home and on the roam: Genomic adaptions reflect the dual lifestyle of an intracellular, facultative symbiont.</title>
        <authorList>
            <person name="Burgsdorf I."/>
        </authorList>
    </citation>
    <scope>NUCLEOTIDE SEQUENCE [LARGE SCALE GENOMIC DNA]</scope>
    <source>
        <strain evidence="1">277cI</strain>
    </source>
</reference>
<dbReference type="AlphaFoldDB" id="A0A524RTX2"/>